<name>A0A9P4PTJ5_9PLEO</name>
<reference evidence="2" key="1">
    <citation type="journal article" date="2020" name="Stud. Mycol.">
        <title>101 Dothideomycetes genomes: a test case for predicting lifestyles and emergence of pathogens.</title>
        <authorList>
            <person name="Haridas S."/>
            <person name="Albert R."/>
            <person name="Binder M."/>
            <person name="Bloem J."/>
            <person name="Labutti K."/>
            <person name="Salamov A."/>
            <person name="Andreopoulos B."/>
            <person name="Baker S."/>
            <person name="Barry K."/>
            <person name="Bills G."/>
            <person name="Bluhm B."/>
            <person name="Cannon C."/>
            <person name="Castanera R."/>
            <person name="Culley D."/>
            <person name="Daum C."/>
            <person name="Ezra D."/>
            <person name="Gonzalez J."/>
            <person name="Henrissat B."/>
            <person name="Kuo A."/>
            <person name="Liang C."/>
            <person name="Lipzen A."/>
            <person name="Lutzoni F."/>
            <person name="Magnuson J."/>
            <person name="Mondo S."/>
            <person name="Nolan M."/>
            <person name="Ohm R."/>
            <person name="Pangilinan J."/>
            <person name="Park H.-J."/>
            <person name="Ramirez L."/>
            <person name="Alfaro M."/>
            <person name="Sun H."/>
            <person name="Tritt A."/>
            <person name="Yoshinaga Y."/>
            <person name="Zwiers L.-H."/>
            <person name="Turgeon B."/>
            <person name="Goodwin S."/>
            <person name="Spatafora J."/>
            <person name="Crous P."/>
            <person name="Grigoriev I."/>
        </authorList>
    </citation>
    <scope>NUCLEOTIDE SEQUENCE</scope>
    <source>
        <strain evidence="2">CBS 690.94</strain>
    </source>
</reference>
<evidence type="ECO:0000313" key="2">
    <source>
        <dbReference type="EMBL" id="KAF2450166.1"/>
    </source>
</evidence>
<sequence length="115" mass="12841">MPPSDAHPLAAAPSLHRPTHEELSQNSRVYRLTTPLTPSVYSVQTKHSLPARIVAKWSALVRRRCAGRLRPARSACKSNARISVCGVYMAMYTSVQYFTGFWATRPEIMARPSDV</sequence>
<protein>
    <submittedName>
        <fullName evidence="2">Uncharacterized protein</fullName>
    </submittedName>
</protein>
<proteinExistence type="predicted"/>
<feature type="region of interest" description="Disordered" evidence="1">
    <location>
        <begin position="1"/>
        <end position="28"/>
    </location>
</feature>
<organism evidence="2 3">
    <name type="scientific">Karstenula rhodostoma CBS 690.94</name>
    <dbReference type="NCBI Taxonomy" id="1392251"/>
    <lineage>
        <taxon>Eukaryota</taxon>
        <taxon>Fungi</taxon>
        <taxon>Dikarya</taxon>
        <taxon>Ascomycota</taxon>
        <taxon>Pezizomycotina</taxon>
        <taxon>Dothideomycetes</taxon>
        <taxon>Pleosporomycetidae</taxon>
        <taxon>Pleosporales</taxon>
        <taxon>Massarineae</taxon>
        <taxon>Didymosphaeriaceae</taxon>
        <taxon>Karstenula</taxon>
    </lineage>
</organism>
<accession>A0A9P4PTJ5</accession>
<dbReference type="Proteomes" id="UP000799764">
    <property type="component" value="Unassembled WGS sequence"/>
</dbReference>
<evidence type="ECO:0000313" key="3">
    <source>
        <dbReference type="Proteomes" id="UP000799764"/>
    </source>
</evidence>
<comment type="caution">
    <text evidence="2">The sequence shown here is derived from an EMBL/GenBank/DDBJ whole genome shotgun (WGS) entry which is preliminary data.</text>
</comment>
<dbReference type="AlphaFoldDB" id="A0A9P4PTJ5"/>
<keyword evidence="3" id="KW-1185">Reference proteome</keyword>
<dbReference type="EMBL" id="MU001493">
    <property type="protein sequence ID" value="KAF2450166.1"/>
    <property type="molecule type" value="Genomic_DNA"/>
</dbReference>
<evidence type="ECO:0000256" key="1">
    <source>
        <dbReference type="SAM" id="MobiDB-lite"/>
    </source>
</evidence>
<gene>
    <name evidence="2" type="ORF">P171DRAFT_426628</name>
</gene>